<protein>
    <recommendedName>
        <fullName evidence="1">CRAL-TRIO domain-containing protein</fullName>
    </recommendedName>
</protein>
<dbReference type="PANTHER" id="PTHR10174">
    <property type="entry name" value="ALPHA-TOCOPHEROL TRANSFER PROTEIN-RELATED"/>
    <property type="match status" value="1"/>
</dbReference>
<dbReference type="GO" id="GO:0016020">
    <property type="term" value="C:membrane"/>
    <property type="evidence" value="ECO:0007669"/>
    <property type="project" value="TreeGrafter"/>
</dbReference>
<keyword evidence="3" id="KW-1185">Reference proteome</keyword>
<dbReference type="InterPro" id="IPR001251">
    <property type="entry name" value="CRAL-TRIO_dom"/>
</dbReference>
<sequence>MASKATTFGIANQRIVSFLRGNKYSLERTKEKIDMIYTLRTLVPELFRNRDPFDPKIQRILAKGVVLPLGKCVSEDGSRPILMSLNNGSCPECTLEDMMKVSYMIFELLIEEDDNFIIDFKDVGISILSQFTAPFAKKVITSFEKAFPVRVKAVHLLNTPPGFETAYTLVRKFLSDKLRNRVFLSRSLEQFNEHFPRELLPQEYGGTNGSIQELTEYWKGKVESYRDWFLAEDEVRSNECLRPEKPKTTCSLFGVEGSFRKLNID</sequence>
<dbReference type="EMBL" id="FZQP02001127">
    <property type="protein sequence ID" value="VVC91859.1"/>
    <property type="molecule type" value="Genomic_DNA"/>
</dbReference>
<dbReference type="PROSITE" id="PS50191">
    <property type="entry name" value="CRAL_TRIO"/>
    <property type="match status" value="1"/>
</dbReference>
<organism evidence="2 3">
    <name type="scientific">Leptidea sinapis</name>
    <dbReference type="NCBI Taxonomy" id="189913"/>
    <lineage>
        <taxon>Eukaryota</taxon>
        <taxon>Metazoa</taxon>
        <taxon>Ecdysozoa</taxon>
        <taxon>Arthropoda</taxon>
        <taxon>Hexapoda</taxon>
        <taxon>Insecta</taxon>
        <taxon>Pterygota</taxon>
        <taxon>Neoptera</taxon>
        <taxon>Endopterygota</taxon>
        <taxon>Lepidoptera</taxon>
        <taxon>Glossata</taxon>
        <taxon>Ditrysia</taxon>
        <taxon>Papilionoidea</taxon>
        <taxon>Pieridae</taxon>
        <taxon>Dismorphiinae</taxon>
        <taxon>Leptidea</taxon>
    </lineage>
</organism>
<name>A0A5E4Q3J5_9NEOP</name>
<dbReference type="Pfam" id="PF00650">
    <property type="entry name" value="CRAL_TRIO"/>
    <property type="match status" value="1"/>
</dbReference>
<dbReference type="SUPFAM" id="SSF46938">
    <property type="entry name" value="CRAL/TRIO N-terminal domain"/>
    <property type="match status" value="1"/>
</dbReference>
<dbReference type="InterPro" id="IPR036273">
    <property type="entry name" value="CRAL/TRIO_N_dom_sf"/>
</dbReference>
<dbReference type="SUPFAM" id="SSF52087">
    <property type="entry name" value="CRAL/TRIO domain"/>
    <property type="match status" value="1"/>
</dbReference>
<dbReference type="Gene3D" id="1.20.5.1200">
    <property type="entry name" value="Alpha-tocopherol transfer"/>
    <property type="match status" value="1"/>
</dbReference>
<gene>
    <name evidence="2" type="ORF">LSINAPIS_LOCUS4422</name>
</gene>
<evidence type="ECO:0000313" key="2">
    <source>
        <dbReference type="EMBL" id="VVC91859.1"/>
    </source>
</evidence>
<evidence type="ECO:0000313" key="3">
    <source>
        <dbReference type="Proteomes" id="UP000324832"/>
    </source>
</evidence>
<dbReference type="GO" id="GO:1902936">
    <property type="term" value="F:phosphatidylinositol bisphosphate binding"/>
    <property type="evidence" value="ECO:0007669"/>
    <property type="project" value="TreeGrafter"/>
</dbReference>
<dbReference type="Gene3D" id="3.40.525.10">
    <property type="entry name" value="CRAL-TRIO lipid binding domain"/>
    <property type="match status" value="1"/>
</dbReference>
<dbReference type="Proteomes" id="UP000324832">
    <property type="component" value="Unassembled WGS sequence"/>
</dbReference>
<dbReference type="PRINTS" id="PR00180">
    <property type="entry name" value="CRETINALDHBP"/>
</dbReference>
<reference evidence="2 3" key="1">
    <citation type="submission" date="2017-07" db="EMBL/GenBank/DDBJ databases">
        <authorList>
            <person name="Talla V."/>
            <person name="Backstrom N."/>
        </authorList>
    </citation>
    <scope>NUCLEOTIDE SEQUENCE [LARGE SCALE GENOMIC DNA]</scope>
</reference>
<proteinExistence type="predicted"/>
<accession>A0A5E4Q3J5</accession>
<evidence type="ECO:0000259" key="1">
    <source>
        <dbReference type="PROSITE" id="PS50191"/>
    </source>
</evidence>
<dbReference type="InterPro" id="IPR036865">
    <property type="entry name" value="CRAL-TRIO_dom_sf"/>
</dbReference>
<dbReference type="PANTHER" id="PTHR10174:SF216">
    <property type="entry name" value="CRAL-TRIO DOMAIN-CONTAINING PROTEIN-RELATED"/>
    <property type="match status" value="1"/>
</dbReference>
<dbReference type="CDD" id="cd00170">
    <property type="entry name" value="SEC14"/>
    <property type="match status" value="1"/>
</dbReference>
<dbReference type="SMART" id="SM00516">
    <property type="entry name" value="SEC14"/>
    <property type="match status" value="1"/>
</dbReference>
<feature type="domain" description="CRAL-TRIO" evidence="1">
    <location>
        <begin position="54"/>
        <end position="212"/>
    </location>
</feature>
<dbReference type="AlphaFoldDB" id="A0A5E4Q3J5"/>